<proteinExistence type="predicted"/>
<dbReference type="OrthoDB" id="3237462at2"/>
<dbReference type="InterPro" id="IPR051396">
    <property type="entry name" value="Bact_Antivir_Def_Nuclease"/>
</dbReference>
<organism evidence="3 4">
    <name type="scientific">Kribbella caucasensis</name>
    <dbReference type="NCBI Taxonomy" id="2512215"/>
    <lineage>
        <taxon>Bacteria</taxon>
        <taxon>Bacillati</taxon>
        <taxon>Actinomycetota</taxon>
        <taxon>Actinomycetes</taxon>
        <taxon>Propionibacteriales</taxon>
        <taxon>Kribbellaceae</taxon>
        <taxon>Kribbella</taxon>
    </lineage>
</organism>
<evidence type="ECO:0000259" key="1">
    <source>
        <dbReference type="Pfam" id="PF13175"/>
    </source>
</evidence>
<dbReference type="Gene3D" id="3.40.50.300">
    <property type="entry name" value="P-loop containing nucleotide triphosphate hydrolases"/>
    <property type="match status" value="2"/>
</dbReference>
<dbReference type="GO" id="GO:0004519">
    <property type="term" value="F:endonuclease activity"/>
    <property type="evidence" value="ECO:0007669"/>
    <property type="project" value="UniProtKB-KW"/>
</dbReference>
<dbReference type="PANTHER" id="PTHR43581">
    <property type="entry name" value="ATP/GTP PHOSPHATASE"/>
    <property type="match status" value="1"/>
</dbReference>
<dbReference type="InterPro" id="IPR027417">
    <property type="entry name" value="P-loop_NTPase"/>
</dbReference>
<feature type="domain" description="OLD protein-like TOPRIM" evidence="2">
    <location>
        <begin position="458"/>
        <end position="522"/>
    </location>
</feature>
<dbReference type="EMBL" id="SNWQ01000003">
    <property type="protein sequence ID" value="TDO51561.1"/>
    <property type="molecule type" value="Genomic_DNA"/>
</dbReference>
<dbReference type="Pfam" id="PF13175">
    <property type="entry name" value="AAA_15"/>
    <property type="match status" value="1"/>
</dbReference>
<dbReference type="CDD" id="cd01026">
    <property type="entry name" value="TOPRIM_OLD"/>
    <property type="match status" value="1"/>
</dbReference>
<keyword evidence="3" id="KW-0540">Nuclease</keyword>
<evidence type="ECO:0000259" key="2">
    <source>
        <dbReference type="Pfam" id="PF20469"/>
    </source>
</evidence>
<dbReference type="PANTHER" id="PTHR43581:SF2">
    <property type="entry name" value="EXCINUCLEASE ATPASE SUBUNIT"/>
    <property type="match status" value="1"/>
</dbReference>
<dbReference type="Pfam" id="PF20469">
    <property type="entry name" value="OLD-like_TOPRIM"/>
    <property type="match status" value="1"/>
</dbReference>
<dbReference type="Proteomes" id="UP000295388">
    <property type="component" value="Unassembled WGS sequence"/>
</dbReference>
<keyword evidence="3" id="KW-0255">Endonuclease</keyword>
<protein>
    <submittedName>
        <fullName evidence="3">Putative ATP-dependent endonuclease of OLD family</fullName>
    </submittedName>
</protein>
<evidence type="ECO:0000313" key="4">
    <source>
        <dbReference type="Proteomes" id="UP000295388"/>
    </source>
</evidence>
<dbReference type="InterPro" id="IPR034139">
    <property type="entry name" value="TOPRIM_OLD"/>
</dbReference>
<name>A0A4R6KKP9_9ACTN</name>
<keyword evidence="4" id="KW-1185">Reference proteome</keyword>
<reference evidence="3 4" key="1">
    <citation type="submission" date="2019-03" db="EMBL/GenBank/DDBJ databases">
        <title>Genomic Encyclopedia of Type Strains, Phase III (KMG-III): the genomes of soil and plant-associated and newly described type strains.</title>
        <authorList>
            <person name="Whitman W."/>
        </authorList>
    </citation>
    <scope>NUCLEOTIDE SEQUENCE [LARGE SCALE GENOMIC DNA]</scope>
    <source>
        <strain evidence="3 4">VKM Ac-2527</strain>
    </source>
</reference>
<keyword evidence="3" id="KW-0378">Hydrolase</keyword>
<accession>A0A4R6KKP9</accession>
<dbReference type="InterPro" id="IPR041685">
    <property type="entry name" value="AAA_GajA/Old/RecF-like"/>
</dbReference>
<dbReference type="AlphaFoldDB" id="A0A4R6KKP9"/>
<gene>
    <name evidence="3" type="ORF">EV643_103300</name>
</gene>
<sequence length="704" mass="79032">MHLRSFAVRNFRRLRHVHIDLANKTTVFVGANNSGKTSAMHILQLCMGTSGRFTIHDFSAECWSEFDRFDPAVEETRLPVITLDLWFDVDEANLHRVIELLPDLEWEQTDPVGIRIAFEPRDPVALHSNYLAVKSAADSATSHWPKSVYDYLRRRLDSEYHLTYYKLDHRAADSPDETPAAEGPHRLDNGRAILRSIVRVDTVQAQRHLSDMDRRGRDEDLSTTLARYYDRYLDKPSPDATALQALAQSEQQLNVHYTKVFQPILEQLQKLGYPGFTDPELTIRSELDGDSILRSGAQVHYVVPGEPVDQIDGSPITLPDRYNGLGFKNLIYMVVEIIAAHRARIETEVATPPVHLIMIEEPEAHLHVQLQQVFIGQLSSILAGTESDPGTTQFILTTHSPHIVHADFTSIRYFARIGAEGTFHHSEVRDLSVFYDDIAEQSRKFLLQYLKLTHCDLFFADAAMLVEGNVERLLLPLLISKVSPPLENSHLTILELGGAFAHKFKKLIDFLGMNCLVITDLDSVVGPSSNTKACTTDKRGAVTANQTLRQWIPGKAAIDELLAVKYEDKAAAGPLSTTRVAYQTPVSITWNSTTKTIAGRTFEEAFAFENLDWSQDAANANYKLRVDDDARSGDLDSLIQAIFDRIRHIDKTDFALTVIELDGNWTCPAYITEGLEWLADEISHLDTAVPAELEAADEPPTPQS</sequence>
<feature type="domain" description="Endonuclease GajA/Old nuclease/RecF-like AAA" evidence="1">
    <location>
        <begin position="1"/>
        <end position="404"/>
    </location>
</feature>
<comment type="caution">
    <text evidence="3">The sequence shown here is derived from an EMBL/GenBank/DDBJ whole genome shotgun (WGS) entry which is preliminary data.</text>
</comment>
<evidence type="ECO:0000313" key="3">
    <source>
        <dbReference type="EMBL" id="TDO51561.1"/>
    </source>
</evidence>
<dbReference type="SUPFAM" id="SSF52540">
    <property type="entry name" value="P-loop containing nucleoside triphosphate hydrolases"/>
    <property type="match status" value="1"/>
</dbReference>